<keyword evidence="2" id="KW-1185">Reference proteome</keyword>
<dbReference type="EMBL" id="BGPR01235446">
    <property type="protein sequence ID" value="GBL91067.1"/>
    <property type="molecule type" value="Genomic_DNA"/>
</dbReference>
<dbReference type="Proteomes" id="UP000499080">
    <property type="component" value="Unassembled WGS sequence"/>
</dbReference>
<reference evidence="1 2" key="1">
    <citation type="journal article" date="2019" name="Sci. Rep.">
        <title>Orb-weaving spider Araneus ventricosus genome elucidates the spidroin gene catalogue.</title>
        <authorList>
            <person name="Kono N."/>
            <person name="Nakamura H."/>
            <person name="Ohtoshi R."/>
            <person name="Moran D.A.P."/>
            <person name="Shinohara A."/>
            <person name="Yoshida Y."/>
            <person name="Fujiwara M."/>
            <person name="Mori M."/>
            <person name="Tomita M."/>
            <person name="Arakawa K."/>
        </authorList>
    </citation>
    <scope>NUCLEOTIDE SEQUENCE [LARGE SCALE GENOMIC DNA]</scope>
</reference>
<protein>
    <submittedName>
        <fullName evidence="1">Uncharacterized protein</fullName>
    </submittedName>
</protein>
<name>A0A4Y2BH53_ARAVE</name>
<feature type="non-terminal residue" evidence="1">
    <location>
        <position position="1"/>
    </location>
</feature>
<evidence type="ECO:0000313" key="2">
    <source>
        <dbReference type="Proteomes" id="UP000499080"/>
    </source>
</evidence>
<dbReference type="AlphaFoldDB" id="A0A4Y2BH53"/>
<gene>
    <name evidence="1" type="ORF">AVEN_87057_1</name>
</gene>
<organism evidence="1 2">
    <name type="scientific">Araneus ventricosus</name>
    <name type="common">Orbweaver spider</name>
    <name type="synonym">Epeira ventricosa</name>
    <dbReference type="NCBI Taxonomy" id="182803"/>
    <lineage>
        <taxon>Eukaryota</taxon>
        <taxon>Metazoa</taxon>
        <taxon>Ecdysozoa</taxon>
        <taxon>Arthropoda</taxon>
        <taxon>Chelicerata</taxon>
        <taxon>Arachnida</taxon>
        <taxon>Araneae</taxon>
        <taxon>Araneomorphae</taxon>
        <taxon>Entelegynae</taxon>
        <taxon>Araneoidea</taxon>
        <taxon>Araneidae</taxon>
        <taxon>Araneus</taxon>
    </lineage>
</organism>
<proteinExistence type="predicted"/>
<sequence length="128" mass="13657">ALFSRRAHNLQRFVGTGVRALLRSPSLDSLAYGVRALLSSLSVDSLAYGVRALLRSLSVDSLACGAELLPTCRATLLPSSNNESLPSLDSRLGVLLTTNHKPQTVGTRLYIDWVQVSVGQLGVILILG</sequence>
<evidence type="ECO:0000313" key="1">
    <source>
        <dbReference type="EMBL" id="GBL91067.1"/>
    </source>
</evidence>
<comment type="caution">
    <text evidence="1">The sequence shown here is derived from an EMBL/GenBank/DDBJ whole genome shotgun (WGS) entry which is preliminary data.</text>
</comment>
<accession>A0A4Y2BH53</accession>